<evidence type="ECO:0000313" key="2">
    <source>
        <dbReference type="Proteomes" id="UP001387447"/>
    </source>
</evidence>
<accession>A0ABU9EM66</accession>
<evidence type="ECO:0000313" key="1">
    <source>
        <dbReference type="EMBL" id="MEK9513049.1"/>
    </source>
</evidence>
<gene>
    <name evidence="1" type="ORF">AAEJ74_15600</name>
</gene>
<organism evidence="1 2">
    <name type="scientific">Limnospira fusiformis PMC 851.14</name>
    <dbReference type="NCBI Taxonomy" id="2219512"/>
    <lineage>
        <taxon>Bacteria</taxon>
        <taxon>Bacillati</taxon>
        <taxon>Cyanobacteriota</taxon>
        <taxon>Cyanophyceae</taxon>
        <taxon>Oscillatoriophycideae</taxon>
        <taxon>Oscillatoriales</taxon>
        <taxon>Sirenicapillariaceae</taxon>
        <taxon>Limnospira</taxon>
    </lineage>
</organism>
<reference evidence="1 2" key="1">
    <citation type="journal article" date="2024" name="Front. Microbiol.">
        <title>Transcriptomic insights into the dominance of two phototrophs throughout the water column of a tropical hypersaline-alkaline crater lake (Dziani Dzaha, Mayotte).</title>
        <authorList>
            <person name="Duperron S."/>
            <person name="Halary S."/>
            <person name="Bouly J.-P."/>
            <person name="Roussel T."/>
            <person name="Hugoni M."/>
            <person name="Bruto M."/>
            <person name="Oger P."/>
            <person name="Duval C."/>
            <person name="Woo A."/>
            <person name="Jezequiel D."/>
            <person name="Ader M."/>
            <person name="Leboulanger C."/>
            <person name="Agogue H."/>
            <person name="Grossi V."/>
            <person name="Trousselier M."/>
            <person name="Bernard C."/>
        </authorList>
    </citation>
    <scope>NUCLEOTIDE SEQUENCE [LARGE SCALE GENOMIC DNA]</scope>
    <source>
        <strain evidence="1 2">PMC 851.14</strain>
    </source>
</reference>
<name>A0ABU9EM66_LIMFS</name>
<keyword evidence="2" id="KW-1185">Reference proteome</keyword>
<dbReference type="RefSeq" id="WP_187758842.1">
    <property type="nucleotide sequence ID" value="NZ_JBBWYZ010000012.1"/>
</dbReference>
<dbReference type="Proteomes" id="UP001387447">
    <property type="component" value="Unassembled WGS sequence"/>
</dbReference>
<proteinExistence type="predicted"/>
<protein>
    <submittedName>
        <fullName evidence="1">Uncharacterized protein</fullName>
    </submittedName>
</protein>
<comment type="caution">
    <text evidence="1">The sequence shown here is derived from an EMBL/GenBank/DDBJ whole genome shotgun (WGS) entry which is preliminary data.</text>
</comment>
<sequence length="51" mass="5837">MLISRQSFQFGDRPLKQLSPCYFTQNFVPILSMIAALRQIEHSAIALLERG</sequence>
<dbReference type="EMBL" id="JBBWYZ010000012">
    <property type="protein sequence ID" value="MEK9513049.1"/>
    <property type="molecule type" value="Genomic_DNA"/>
</dbReference>